<reference evidence="6 7" key="1">
    <citation type="submission" date="2020-08" db="EMBL/GenBank/DDBJ databases">
        <title>Sequencing the genomes of 1000 actinobacteria strains.</title>
        <authorList>
            <person name="Klenk H.-P."/>
        </authorList>
    </citation>
    <scope>NUCLEOTIDE SEQUENCE [LARGE SCALE GENOMIC DNA]</scope>
    <source>
        <strain evidence="6 7">DSM 102122</strain>
    </source>
</reference>
<evidence type="ECO:0000256" key="1">
    <source>
        <dbReference type="ARBA" id="ARBA00023015"/>
    </source>
</evidence>
<feature type="domain" description="HTH iclR-type" evidence="4">
    <location>
        <begin position="10"/>
        <end position="77"/>
    </location>
</feature>
<dbReference type="PROSITE" id="PS51078">
    <property type="entry name" value="ICLR_ED"/>
    <property type="match status" value="1"/>
</dbReference>
<dbReference type="PANTHER" id="PTHR30136:SF24">
    <property type="entry name" value="HTH-TYPE TRANSCRIPTIONAL REPRESSOR ALLR"/>
    <property type="match status" value="1"/>
</dbReference>
<dbReference type="InterPro" id="IPR014757">
    <property type="entry name" value="Tscrpt_reg_IclR_C"/>
</dbReference>
<dbReference type="InterPro" id="IPR036388">
    <property type="entry name" value="WH-like_DNA-bd_sf"/>
</dbReference>
<protein>
    <submittedName>
        <fullName evidence="6">DNA-binding IclR family transcriptional regulator</fullName>
    </submittedName>
</protein>
<keyword evidence="7" id="KW-1185">Reference proteome</keyword>
<name>A0A7W9GWV2_9ACTN</name>
<dbReference type="GO" id="GO:0003677">
    <property type="term" value="F:DNA binding"/>
    <property type="evidence" value="ECO:0007669"/>
    <property type="project" value="UniProtKB-KW"/>
</dbReference>
<dbReference type="InterPro" id="IPR005471">
    <property type="entry name" value="Tscrpt_reg_IclR_N"/>
</dbReference>
<comment type="caution">
    <text evidence="6">The sequence shown here is derived from an EMBL/GenBank/DDBJ whole genome shotgun (WGS) entry which is preliminary data.</text>
</comment>
<dbReference type="Gene3D" id="3.30.450.40">
    <property type="match status" value="1"/>
</dbReference>
<dbReference type="InterPro" id="IPR029016">
    <property type="entry name" value="GAF-like_dom_sf"/>
</dbReference>
<evidence type="ECO:0000256" key="3">
    <source>
        <dbReference type="ARBA" id="ARBA00023163"/>
    </source>
</evidence>
<dbReference type="EMBL" id="JACHMM010000001">
    <property type="protein sequence ID" value="MBB5791244.1"/>
    <property type="molecule type" value="Genomic_DNA"/>
</dbReference>
<dbReference type="Proteomes" id="UP000542813">
    <property type="component" value="Unassembled WGS sequence"/>
</dbReference>
<dbReference type="SMART" id="SM00346">
    <property type="entry name" value="HTH_ICLR"/>
    <property type="match status" value="1"/>
</dbReference>
<dbReference type="GO" id="GO:0003700">
    <property type="term" value="F:DNA-binding transcription factor activity"/>
    <property type="evidence" value="ECO:0007669"/>
    <property type="project" value="TreeGrafter"/>
</dbReference>
<dbReference type="InterPro" id="IPR036390">
    <property type="entry name" value="WH_DNA-bd_sf"/>
</dbReference>
<proteinExistence type="predicted"/>
<evidence type="ECO:0000313" key="6">
    <source>
        <dbReference type="EMBL" id="MBB5791244.1"/>
    </source>
</evidence>
<dbReference type="InterPro" id="IPR050707">
    <property type="entry name" value="HTH_MetabolicPath_Reg"/>
</dbReference>
<evidence type="ECO:0000259" key="4">
    <source>
        <dbReference type="PROSITE" id="PS51077"/>
    </source>
</evidence>
<dbReference type="Pfam" id="PF01614">
    <property type="entry name" value="IclR_C"/>
    <property type="match status" value="1"/>
</dbReference>
<dbReference type="RefSeq" id="WP_184827863.1">
    <property type="nucleotide sequence ID" value="NZ_JACHMM010000001.1"/>
</dbReference>
<keyword evidence="3" id="KW-0804">Transcription</keyword>
<keyword evidence="1" id="KW-0805">Transcription regulation</keyword>
<feature type="domain" description="IclR-ED" evidence="5">
    <location>
        <begin position="71"/>
        <end position="250"/>
    </location>
</feature>
<accession>A0A7W9GWV2</accession>
<dbReference type="GO" id="GO:0045892">
    <property type="term" value="P:negative regulation of DNA-templated transcription"/>
    <property type="evidence" value="ECO:0007669"/>
    <property type="project" value="TreeGrafter"/>
</dbReference>
<dbReference type="Pfam" id="PF09339">
    <property type="entry name" value="HTH_IclR"/>
    <property type="match status" value="1"/>
</dbReference>
<evidence type="ECO:0000259" key="5">
    <source>
        <dbReference type="PROSITE" id="PS51078"/>
    </source>
</evidence>
<dbReference type="PROSITE" id="PS51077">
    <property type="entry name" value="HTH_ICLR"/>
    <property type="match status" value="1"/>
</dbReference>
<keyword evidence="2 6" id="KW-0238">DNA-binding</keyword>
<gene>
    <name evidence="6" type="ORF">HD601_005819</name>
</gene>
<evidence type="ECO:0000256" key="2">
    <source>
        <dbReference type="ARBA" id="ARBA00023125"/>
    </source>
</evidence>
<dbReference type="SUPFAM" id="SSF55781">
    <property type="entry name" value="GAF domain-like"/>
    <property type="match status" value="1"/>
</dbReference>
<organism evidence="6 7">
    <name type="scientific">Jiangella mangrovi</name>
    <dbReference type="NCBI Taxonomy" id="1524084"/>
    <lineage>
        <taxon>Bacteria</taxon>
        <taxon>Bacillati</taxon>
        <taxon>Actinomycetota</taxon>
        <taxon>Actinomycetes</taxon>
        <taxon>Jiangellales</taxon>
        <taxon>Jiangellaceae</taxon>
        <taxon>Jiangella</taxon>
    </lineage>
</organism>
<sequence>MPRPVQQDTYSSLQRAFALLDVFGSDTGELSIRALAQASGVPRSTTHRLVRELLDWGALEAGESGVRLGVKLFELGALVPSPAGLREAALPYIHDLSEVTGLTANLAVRDGTDIVYVEKVSRRSLRVPHSRLGGRLSLHATALGKAILAFSDDATVDAVVAAGLTRLTDGTLTDPAALRRELAAVRRQRVAYDLEESQPGLFCVAAPILSPRKDAVAAVSVTGATARSQARLFAAAVHGAALAIARALPPRALPPRASR</sequence>
<evidence type="ECO:0000313" key="7">
    <source>
        <dbReference type="Proteomes" id="UP000542813"/>
    </source>
</evidence>
<dbReference type="AlphaFoldDB" id="A0A7W9GWV2"/>
<dbReference type="SUPFAM" id="SSF46785">
    <property type="entry name" value="Winged helix' DNA-binding domain"/>
    <property type="match status" value="1"/>
</dbReference>
<dbReference type="Gene3D" id="1.10.10.10">
    <property type="entry name" value="Winged helix-like DNA-binding domain superfamily/Winged helix DNA-binding domain"/>
    <property type="match status" value="1"/>
</dbReference>
<dbReference type="PANTHER" id="PTHR30136">
    <property type="entry name" value="HELIX-TURN-HELIX TRANSCRIPTIONAL REGULATOR, ICLR FAMILY"/>
    <property type="match status" value="1"/>
</dbReference>